<protein>
    <recommendedName>
        <fullName evidence="3">Phage tail assembly protein</fullName>
    </recommendedName>
</protein>
<evidence type="ECO:0000256" key="1">
    <source>
        <dbReference type="SAM" id="MobiDB-lite"/>
    </source>
</evidence>
<feature type="region of interest" description="Disordered" evidence="1">
    <location>
        <begin position="103"/>
        <end position="128"/>
    </location>
</feature>
<dbReference type="Proteomes" id="UP000885374">
    <property type="component" value="Unassembled WGS sequence"/>
</dbReference>
<gene>
    <name evidence="2" type="ORF">DRU74_23165</name>
</gene>
<reference evidence="2" key="1">
    <citation type="submission" date="2018-07" db="EMBL/GenBank/DDBJ databases">
        <authorList>
            <person name="Ashton P.M."/>
            <person name="Dallman T."/>
            <person name="Nair S."/>
            <person name="De Pinna E."/>
            <person name="Peters T."/>
            <person name="Grant K."/>
        </authorList>
    </citation>
    <scope>NUCLEOTIDE SEQUENCE [LARGE SCALE GENOMIC DNA]</scope>
    <source>
        <strain evidence="2">157339</strain>
    </source>
</reference>
<feature type="compositionally biased region" description="Low complexity" evidence="1">
    <location>
        <begin position="115"/>
        <end position="128"/>
    </location>
</feature>
<evidence type="ECO:0000313" key="2">
    <source>
        <dbReference type="EMBL" id="MLU99582.1"/>
    </source>
</evidence>
<dbReference type="AlphaFoldDB" id="A0A3R0Y0A8"/>
<proteinExistence type="predicted"/>
<accession>A0A3R0Y0A8</accession>
<name>A0A3R0Y0A8_SALET</name>
<evidence type="ECO:0008006" key="3">
    <source>
        <dbReference type="Google" id="ProtNLM"/>
    </source>
</evidence>
<dbReference type="EMBL" id="RVHM01000047">
    <property type="protein sequence ID" value="MLU99582.1"/>
    <property type="molecule type" value="Genomic_DNA"/>
</dbReference>
<organism evidence="2">
    <name type="scientific">Salmonella enterica I</name>
    <dbReference type="NCBI Taxonomy" id="59201"/>
    <lineage>
        <taxon>Bacteria</taxon>
        <taxon>Pseudomonadati</taxon>
        <taxon>Pseudomonadota</taxon>
        <taxon>Gammaproteobacteria</taxon>
        <taxon>Enterobacterales</taxon>
        <taxon>Enterobacteriaceae</taxon>
        <taxon>Salmonella</taxon>
    </lineage>
</organism>
<sequence>MTTQHTLLYGIEYDGRTHYDFDIRLPVMADIYNALDKAEQVHGSSDSGAGDLYYRMALMASVLTRLGDIPAEAVTPELLLAGLLSEDYERLNDAIAELKKKRRNANAGGTDCGLPSSPSAPTASAKTA</sequence>
<comment type="caution">
    <text evidence="2">The sequence shown here is derived from an EMBL/GenBank/DDBJ whole genome shotgun (WGS) entry which is preliminary data.</text>
</comment>